<sequence length="375" mass="41967">MKFRDDFSASFVNQETFMQFLDQVEVNAQWQNYPTNTLKVFSAEENPELCEMIPDQDDKLEILKDTYANADLLLKVGEIYYPVGSTTIRTLENRARVSGNALQDLERAKFARVINDCLQVTKGQALIRIHEGKVRAVHGGDKSDYAVLSMPELFEVAALYMRETYDRVQFSKGYFSHLLTTASWEIRDRELLDCYRELLLQYGQPVPSEISAVIRVDSSDVAASGANIFCSLLEGPEKRPLVLGNALKLEHSGAATIEAFAGNVAQIFARHRETVEGLGKLFRVYINYPANVMAGLMNRVGIGKQLTAQTVEQFKAGHMGGGCSGYEVYCGICECIFLAQSRGMSVKGLLDLEEMVSRILAYRMHDYDIPGVVSY</sequence>
<evidence type="ECO:0000313" key="2">
    <source>
        <dbReference type="Proteomes" id="UP000261257"/>
    </source>
</evidence>
<dbReference type="EMBL" id="QSSQ01000055">
    <property type="protein sequence ID" value="RGL94127.1"/>
    <property type="molecule type" value="Genomic_DNA"/>
</dbReference>
<protein>
    <submittedName>
        <fullName evidence="1">Endonuclease III</fullName>
    </submittedName>
</protein>
<reference evidence="1 2" key="1">
    <citation type="submission" date="2018-08" db="EMBL/GenBank/DDBJ databases">
        <title>A genome reference for cultivated species of the human gut microbiota.</title>
        <authorList>
            <person name="Zou Y."/>
            <person name="Xue W."/>
            <person name="Luo G."/>
        </authorList>
    </citation>
    <scope>NUCLEOTIDE SEQUENCE [LARGE SCALE GENOMIC DNA]</scope>
    <source>
        <strain evidence="1 2">TF05-11AC</strain>
    </source>
</reference>
<keyword evidence="1" id="KW-0540">Nuclease</keyword>
<dbReference type="AlphaFoldDB" id="A0A3E4TRX9"/>
<evidence type="ECO:0000313" key="1">
    <source>
        <dbReference type="EMBL" id="RGL94127.1"/>
    </source>
</evidence>
<proteinExistence type="predicted"/>
<accession>A0A3E4TRX9</accession>
<keyword evidence="1" id="KW-0378">Hydrolase</keyword>
<organism evidence="1 2">
    <name type="scientific">Hungatella hathewayi</name>
    <dbReference type="NCBI Taxonomy" id="154046"/>
    <lineage>
        <taxon>Bacteria</taxon>
        <taxon>Bacillati</taxon>
        <taxon>Bacillota</taxon>
        <taxon>Clostridia</taxon>
        <taxon>Lachnospirales</taxon>
        <taxon>Lachnospiraceae</taxon>
        <taxon>Hungatella</taxon>
    </lineage>
</organism>
<dbReference type="RefSeq" id="WP_007858334.1">
    <property type="nucleotide sequence ID" value="NZ_CAUFPL010000106.1"/>
</dbReference>
<dbReference type="Proteomes" id="UP000261257">
    <property type="component" value="Unassembled WGS sequence"/>
</dbReference>
<keyword evidence="1" id="KW-0255">Endonuclease</keyword>
<name>A0A3E4TRX9_9FIRM</name>
<dbReference type="GO" id="GO:0004519">
    <property type="term" value="F:endonuclease activity"/>
    <property type="evidence" value="ECO:0007669"/>
    <property type="project" value="UniProtKB-KW"/>
</dbReference>
<comment type="caution">
    <text evidence="1">The sequence shown here is derived from an EMBL/GenBank/DDBJ whole genome shotgun (WGS) entry which is preliminary data.</text>
</comment>
<gene>
    <name evidence="1" type="ORF">DXC39_30135</name>
</gene>